<dbReference type="CDD" id="cd02257">
    <property type="entry name" value="Peptidase_C19"/>
    <property type="match status" value="1"/>
</dbReference>
<dbReference type="PANTHER" id="PTHR22975:SF9">
    <property type="entry name" value="ECHINUS SPLICE FORM 3"/>
    <property type="match status" value="1"/>
</dbReference>
<reference evidence="6 7" key="1">
    <citation type="journal article" date="2023" name="G3 (Bethesda)">
        <title>A chromosome-length genome assembly and annotation of blackberry (Rubus argutus, cv. 'Hillquist').</title>
        <authorList>
            <person name="Bruna T."/>
            <person name="Aryal R."/>
            <person name="Dudchenko O."/>
            <person name="Sargent D.J."/>
            <person name="Mead D."/>
            <person name="Buti M."/>
            <person name="Cavallini A."/>
            <person name="Hytonen T."/>
            <person name="Andres J."/>
            <person name="Pham M."/>
            <person name="Weisz D."/>
            <person name="Mascagni F."/>
            <person name="Usai G."/>
            <person name="Natali L."/>
            <person name="Bassil N."/>
            <person name="Fernandez G.E."/>
            <person name="Lomsadze A."/>
            <person name="Armour M."/>
            <person name="Olukolu B."/>
            <person name="Poorten T."/>
            <person name="Britton C."/>
            <person name="Davik J."/>
            <person name="Ashrafi H."/>
            <person name="Aiden E.L."/>
            <person name="Borodovsky M."/>
            <person name="Worthington M."/>
        </authorList>
    </citation>
    <scope>NUCLEOTIDE SEQUENCE [LARGE SCALE GENOMIC DNA]</scope>
    <source>
        <strain evidence="6">PI 553951</strain>
    </source>
</reference>
<feature type="region of interest" description="Disordered" evidence="4">
    <location>
        <begin position="16"/>
        <end position="35"/>
    </location>
</feature>
<feature type="compositionally biased region" description="Basic and acidic residues" evidence="4">
    <location>
        <begin position="481"/>
        <end position="504"/>
    </location>
</feature>
<feature type="compositionally biased region" description="Basic and acidic residues" evidence="4">
    <location>
        <begin position="464"/>
        <end position="473"/>
    </location>
</feature>
<feature type="compositionally biased region" description="Basic residues" evidence="4">
    <location>
        <begin position="649"/>
        <end position="658"/>
    </location>
</feature>
<dbReference type="InterPro" id="IPR001394">
    <property type="entry name" value="Peptidase_C19_UCH"/>
</dbReference>
<dbReference type="InterPro" id="IPR013087">
    <property type="entry name" value="Znf_C2H2_type"/>
</dbReference>
<feature type="region of interest" description="Disordered" evidence="4">
    <location>
        <begin position="610"/>
        <end position="692"/>
    </location>
</feature>
<feature type="compositionally biased region" description="Basic and acidic residues" evidence="4">
    <location>
        <begin position="16"/>
        <end position="25"/>
    </location>
</feature>
<evidence type="ECO:0000256" key="1">
    <source>
        <dbReference type="ARBA" id="ARBA00022786"/>
    </source>
</evidence>
<keyword evidence="1" id="KW-0833">Ubl conjugation pathway</keyword>
<gene>
    <name evidence="6" type="ORF">M0R45_023166</name>
</gene>
<evidence type="ECO:0000313" key="6">
    <source>
        <dbReference type="EMBL" id="KAK9925904.1"/>
    </source>
</evidence>
<feature type="region of interest" description="Disordered" evidence="4">
    <location>
        <begin position="457"/>
        <end position="514"/>
    </location>
</feature>
<dbReference type="PANTHER" id="PTHR22975">
    <property type="entry name" value="UBIQUITIN SPECIFIC PROTEINASE"/>
    <property type="match status" value="1"/>
</dbReference>
<evidence type="ECO:0000313" key="7">
    <source>
        <dbReference type="Proteomes" id="UP001457282"/>
    </source>
</evidence>
<dbReference type="InterPro" id="IPR038765">
    <property type="entry name" value="Papain-like_cys_pep_sf"/>
</dbReference>
<feature type="domain" description="USP" evidence="5">
    <location>
        <begin position="708"/>
        <end position="1023"/>
    </location>
</feature>
<dbReference type="PROSITE" id="PS50235">
    <property type="entry name" value="USP_3"/>
    <property type="match status" value="1"/>
</dbReference>
<evidence type="ECO:0000256" key="4">
    <source>
        <dbReference type="SAM" id="MobiDB-lite"/>
    </source>
</evidence>
<dbReference type="Gene3D" id="3.90.70.10">
    <property type="entry name" value="Cysteine proteinases"/>
    <property type="match status" value="1"/>
</dbReference>
<evidence type="ECO:0000256" key="2">
    <source>
        <dbReference type="ARBA" id="ARBA00022801"/>
    </source>
</evidence>
<dbReference type="InterPro" id="IPR028889">
    <property type="entry name" value="USP"/>
</dbReference>
<comment type="caution">
    <text evidence="6">The sequence shown here is derived from an EMBL/GenBank/DDBJ whole genome shotgun (WGS) entry which is preliminary data.</text>
</comment>
<organism evidence="6 7">
    <name type="scientific">Rubus argutus</name>
    <name type="common">Southern blackberry</name>
    <dbReference type="NCBI Taxonomy" id="59490"/>
    <lineage>
        <taxon>Eukaryota</taxon>
        <taxon>Viridiplantae</taxon>
        <taxon>Streptophyta</taxon>
        <taxon>Embryophyta</taxon>
        <taxon>Tracheophyta</taxon>
        <taxon>Spermatophyta</taxon>
        <taxon>Magnoliopsida</taxon>
        <taxon>eudicotyledons</taxon>
        <taxon>Gunneridae</taxon>
        <taxon>Pentapetalae</taxon>
        <taxon>rosids</taxon>
        <taxon>fabids</taxon>
        <taxon>Rosales</taxon>
        <taxon>Rosaceae</taxon>
        <taxon>Rosoideae</taxon>
        <taxon>Rosoideae incertae sedis</taxon>
        <taxon>Rubus</taxon>
    </lineage>
</organism>
<accession>A0AAW1WQJ2</accession>
<dbReference type="Pfam" id="PF00443">
    <property type="entry name" value="UCH"/>
    <property type="match status" value="1"/>
</dbReference>
<keyword evidence="2" id="KW-0378">Hydrolase</keyword>
<evidence type="ECO:0000259" key="5">
    <source>
        <dbReference type="PROSITE" id="PS50235"/>
    </source>
</evidence>
<feature type="region of interest" description="Disordered" evidence="4">
    <location>
        <begin position="95"/>
        <end position="136"/>
    </location>
</feature>
<dbReference type="Proteomes" id="UP001457282">
    <property type="component" value="Unassembled WGS sequence"/>
</dbReference>
<keyword evidence="3" id="KW-0175">Coiled coil</keyword>
<keyword evidence="7" id="KW-1185">Reference proteome</keyword>
<dbReference type="AlphaFoldDB" id="A0AAW1WQJ2"/>
<dbReference type="InterPro" id="IPR006865">
    <property type="entry name" value="DUF629"/>
</dbReference>
<dbReference type="GO" id="GO:0016579">
    <property type="term" value="P:protein deubiquitination"/>
    <property type="evidence" value="ECO:0007669"/>
    <property type="project" value="InterPro"/>
</dbReference>
<dbReference type="EMBL" id="JBEDUW010000005">
    <property type="protein sequence ID" value="KAK9925904.1"/>
    <property type="molecule type" value="Genomic_DNA"/>
</dbReference>
<dbReference type="SUPFAM" id="SSF54001">
    <property type="entry name" value="Cysteine proteinases"/>
    <property type="match status" value="1"/>
</dbReference>
<feature type="coiled-coil region" evidence="3">
    <location>
        <begin position="530"/>
        <end position="562"/>
    </location>
</feature>
<name>A0AAW1WQJ2_RUBAR</name>
<dbReference type="PROSITE" id="PS00028">
    <property type="entry name" value="ZINC_FINGER_C2H2_1"/>
    <property type="match status" value="1"/>
</dbReference>
<protein>
    <recommendedName>
        <fullName evidence="5">USP domain-containing protein</fullName>
    </recommendedName>
</protein>
<dbReference type="Pfam" id="PF04780">
    <property type="entry name" value="DUF629"/>
    <property type="match status" value="1"/>
</dbReference>
<dbReference type="GO" id="GO:0004843">
    <property type="term" value="F:cysteine-type deubiquitinase activity"/>
    <property type="evidence" value="ECO:0007669"/>
    <property type="project" value="InterPro"/>
</dbReference>
<evidence type="ECO:0000256" key="3">
    <source>
        <dbReference type="SAM" id="Coils"/>
    </source>
</evidence>
<sequence length="1024" mass="116177">MKKWWPSASELAIEKPVDPARESLQRRASRSYPRPKLELATCRMSSATDSEVKYRLNFDMDEEFGQWRREVSVNSNSEGRRGPNGAAARLLQQKSEVPQLNNEGDKSDRGLDSSSGSAQRGSERRKYGGLRKNGSSSERKDWVRSYWKSMSDDMKKELLRIRVSDLKAKFSSSKDGLANEVLSEALAFAESSRSWNFWVCCRCNDKFVDSESHMHHVVNEHMGNLMPKMQSVLPPNVDNEWIEMLLTCSWKPLDVSAAIRMLRDQRTYKDSEFVEDFYSEFIPRSVRIVSKMRGILRPRRKFLGMVLVIDLSHACGLGRSSEKSSSAMDDGNNTNQGVEMIKERIVLNGDSSCLLLDTSDSHVDTCVEVAIQRQKEQLYVELSKIDARIMRNVTGMQQLEIKLEPVSAHDYRSIVLPLVQSYLRAHLEDLAEKDATEKSDAAREAFLAELALDSKKGVKGGNDNLRHTQEKTKDKKKNKEYRKAKDTKGNGVLDEHMHHDETAERSFPVASYGDPPDSEIVVSVNGDDLKQQEEESRRRYELEAEERKLEETLEYQRQIEKEAKQKHLAEQNAHEPFKPGVHEQMAQKTGFPNNLEVVPISMANGSPVPVKASTVSGPQMINGAQDKVNPGLPNGGILEDGYLPSDRRTGRKNRRQRSSTKVPDGKSQALEQQGNKGIETEHAEEDDEERFQADLKKAVRQSLDTFQEQRKNEVGEYNCFLNVIIQSLWHIRLFRDEFLQRSTSEHVHVGDPCVVCALYEIFTALSNASTDMRREAVAPTSLRIALSNLYPESNFFQEAQMNDASEVLGVMFDCLHQSFTPGSSVSDTESVESSCLGSWDCSNNACIVHSMFGMNIFERMNCYNCGLESRHLKYTSFFHNINASALRTMKVMCAESSLDELLNLVEMNHQLACDPEARGCGKLNYIHHILSTPPHVFTTVMALNTEIDISVLYRGLDPKNTHSLVSVVCYYGQHYHCFAYSHERECWVMYDDNTVKVIGGWADVLTMCERGHLQPQVLFFEAVN</sequence>
<dbReference type="InterPro" id="IPR052398">
    <property type="entry name" value="Ubiquitin_hydrolase_53/54"/>
</dbReference>
<proteinExistence type="predicted"/>